<dbReference type="InterPro" id="IPR049808">
    <property type="entry name" value="CONSTANS-like_Bbox1"/>
</dbReference>
<dbReference type="CDD" id="cd19821">
    <property type="entry name" value="Bbox1_BBX-like"/>
    <property type="match status" value="1"/>
</dbReference>
<evidence type="ECO:0000256" key="6">
    <source>
        <dbReference type="ARBA" id="ARBA00023242"/>
    </source>
</evidence>
<evidence type="ECO:0000256" key="1">
    <source>
        <dbReference type="ARBA" id="ARBA00004123"/>
    </source>
</evidence>
<evidence type="ECO:0000256" key="4">
    <source>
        <dbReference type="ARBA" id="ARBA00022771"/>
    </source>
</evidence>
<evidence type="ECO:0000256" key="5">
    <source>
        <dbReference type="ARBA" id="ARBA00022833"/>
    </source>
</evidence>
<dbReference type="EMBL" id="JAXQNO010000017">
    <property type="protein sequence ID" value="KAK4778707.1"/>
    <property type="molecule type" value="Genomic_DNA"/>
</dbReference>
<evidence type="ECO:0000313" key="11">
    <source>
        <dbReference type="EMBL" id="KAK4778707.1"/>
    </source>
</evidence>
<dbReference type="PANTHER" id="PTHR31319">
    <property type="entry name" value="ZINC FINGER PROTEIN CONSTANS-LIKE 4"/>
    <property type="match status" value="1"/>
</dbReference>
<organism evidence="11 12">
    <name type="scientific">Trapa natans</name>
    <name type="common">Water chestnut</name>
    <dbReference type="NCBI Taxonomy" id="22666"/>
    <lineage>
        <taxon>Eukaryota</taxon>
        <taxon>Viridiplantae</taxon>
        <taxon>Streptophyta</taxon>
        <taxon>Embryophyta</taxon>
        <taxon>Tracheophyta</taxon>
        <taxon>Spermatophyta</taxon>
        <taxon>Magnoliopsida</taxon>
        <taxon>eudicotyledons</taxon>
        <taxon>Gunneridae</taxon>
        <taxon>Pentapetalae</taxon>
        <taxon>rosids</taxon>
        <taxon>malvids</taxon>
        <taxon>Myrtales</taxon>
        <taxon>Lythraceae</taxon>
        <taxon>Trapa</taxon>
    </lineage>
</organism>
<keyword evidence="12" id="KW-1185">Reference proteome</keyword>
<reference evidence="11 12" key="1">
    <citation type="journal article" date="2023" name="Hortic Res">
        <title>Pangenome of water caltrop reveals structural variations and asymmetric subgenome divergence after allopolyploidization.</title>
        <authorList>
            <person name="Zhang X."/>
            <person name="Chen Y."/>
            <person name="Wang L."/>
            <person name="Yuan Y."/>
            <person name="Fang M."/>
            <person name="Shi L."/>
            <person name="Lu R."/>
            <person name="Comes H.P."/>
            <person name="Ma Y."/>
            <person name="Chen Y."/>
            <person name="Huang G."/>
            <person name="Zhou Y."/>
            <person name="Zheng Z."/>
            <person name="Qiu Y."/>
        </authorList>
    </citation>
    <scope>NUCLEOTIDE SEQUENCE [LARGE SCALE GENOMIC DNA]</scope>
    <source>
        <strain evidence="11">F231</strain>
    </source>
</reference>
<dbReference type="AlphaFoldDB" id="A0AAN7L3A3"/>
<dbReference type="PROSITE" id="PS50119">
    <property type="entry name" value="ZF_BBOX"/>
    <property type="match status" value="2"/>
</dbReference>
<keyword evidence="3" id="KW-0479">Metal-binding</keyword>
<feature type="domain" description="CCT" evidence="10">
    <location>
        <begin position="245"/>
        <end position="287"/>
    </location>
</feature>
<dbReference type="Proteomes" id="UP001346149">
    <property type="component" value="Unassembled WGS sequence"/>
</dbReference>
<feature type="domain" description="B box-type" evidence="9">
    <location>
        <begin position="53"/>
        <end position="100"/>
    </location>
</feature>
<dbReference type="GO" id="GO:0008270">
    <property type="term" value="F:zinc ion binding"/>
    <property type="evidence" value="ECO:0007669"/>
    <property type="project" value="UniProtKB-KW"/>
</dbReference>
<evidence type="ECO:0000256" key="2">
    <source>
        <dbReference type="ARBA" id="ARBA00010024"/>
    </source>
</evidence>
<dbReference type="InterPro" id="IPR045281">
    <property type="entry name" value="CONSTANS-like"/>
</dbReference>
<evidence type="ECO:0000259" key="9">
    <source>
        <dbReference type="PROSITE" id="PS50119"/>
    </source>
</evidence>
<keyword evidence="6 8" id="KW-0539">Nucleus</keyword>
<comment type="subcellular location">
    <subcellularLocation>
        <location evidence="1 8">Nucleus</location>
    </subcellularLocation>
</comment>
<dbReference type="Pfam" id="PF00643">
    <property type="entry name" value="zf-B_box"/>
    <property type="match status" value="1"/>
</dbReference>
<evidence type="ECO:0000313" key="12">
    <source>
        <dbReference type="Proteomes" id="UP001346149"/>
    </source>
</evidence>
<dbReference type="GO" id="GO:0009909">
    <property type="term" value="P:regulation of flower development"/>
    <property type="evidence" value="ECO:0007669"/>
    <property type="project" value="InterPro"/>
</dbReference>
<dbReference type="PANTHER" id="PTHR31319:SF45">
    <property type="entry name" value="ZINC FINGER PROTEIN HD1-LIKE"/>
    <property type="match status" value="1"/>
</dbReference>
<keyword evidence="5" id="KW-0862">Zinc</keyword>
<dbReference type="GO" id="GO:0003700">
    <property type="term" value="F:DNA-binding transcription factor activity"/>
    <property type="evidence" value="ECO:0007669"/>
    <property type="project" value="TreeGrafter"/>
</dbReference>
<comment type="similarity">
    <text evidence="2">Belongs to the CONSTANS family.</text>
</comment>
<dbReference type="GO" id="GO:0005634">
    <property type="term" value="C:nucleus"/>
    <property type="evidence" value="ECO:0007669"/>
    <property type="project" value="UniProtKB-SubCell"/>
</dbReference>
<dbReference type="GO" id="GO:2000028">
    <property type="term" value="P:regulation of photoperiodism, flowering"/>
    <property type="evidence" value="ECO:0007669"/>
    <property type="project" value="TreeGrafter"/>
</dbReference>
<sequence>MEMNFPCINTSRTCDLCKPGVCMFFCHDHLAYLCILCDQQVHSFNSASPQQHKRVWLCNLCEKAPADLICDADAAFLCKSCDDEIHSANMLAQRHVRVPVRSVPCVASEPEHDDQLFDFGTAIFGHDACEETNEDVTDSWLLLYPDFPDENISPEYQPQENSNHLDNAISGLEETRQQQDELVQDVYIKDMLNQQTVLDLVTGIPQKLVSSMATSNSRAMSLVGASQIFLADPPIIPYQITPMNREAKVLRYREKKKARKYAKKIRYASRKAYAESRPRVKGRFASKFEIELQVNQMFSMEEYGCSMF</sequence>
<protein>
    <submittedName>
        <fullName evidence="11">Uncharacterized protein</fullName>
    </submittedName>
</protein>
<dbReference type="SMART" id="SM00336">
    <property type="entry name" value="BBOX"/>
    <property type="match status" value="2"/>
</dbReference>
<gene>
    <name evidence="11" type="ORF">SAY86_006235</name>
</gene>
<evidence type="ECO:0000256" key="3">
    <source>
        <dbReference type="ARBA" id="ARBA00022723"/>
    </source>
</evidence>
<keyword evidence="4 7" id="KW-0863">Zinc-finger</keyword>
<evidence type="ECO:0000256" key="7">
    <source>
        <dbReference type="PROSITE-ProRule" id="PRU00024"/>
    </source>
</evidence>
<dbReference type="InterPro" id="IPR010402">
    <property type="entry name" value="CCT_domain"/>
</dbReference>
<dbReference type="Pfam" id="PF06203">
    <property type="entry name" value="CCT"/>
    <property type="match status" value="1"/>
</dbReference>
<accession>A0AAN7L3A3</accession>
<dbReference type="PROSITE" id="PS51017">
    <property type="entry name" value="CCT"/>
    <property type="match status" value="1"/>
</dbReference>
<evidence type="ECO:0000256" key="8">
    <source>
        <dbReference type="PROSITE-ProRule" id="PRU00357"/>
    </source>
</evidence>
<evidence type="ECO:0000259" key="10">
    <source>
        <dbReference type="PROSITE" id="PS51017"/>
    </source>
</evidence>
<dbReference type="InterPro" id="IPR000315">
    <property type="entry name" value="Znf_B-box"/>
</dbReference>
<comment type="caution">
    <text evidence="11">The sequence shown here is derived from an EMBL/GenBank/DDBJ whole genome shotgun (WGS) entry which is preliminary data.</text>
</comment>
<name>A0AAN7L3A3_TRANT</name>
<proteinExistence type="inferred from homology"/>
<feature type="domain" description="B box-type" evidence="9">
    <location>
        <begin position="9"/>
        <end position="57"/>
    </location>
</feature>